<reference evidence="2 3" key="1">
    <citation type="submission" date="2023-05" db="EMBL/GenBank/DDBJ databases">
        <title>Draft genome sequence of Streptomyces sp. B-S-A6 isolated from a cave soil in Thailand.</title>
        <authorList>
            <person name="Chamroensaksri N."/>
            <person name="Muangham S."/>
        </authorList>
    </citation>
    <scope>NUCLEOTIDE SEQUENCE [LARGE SCALE GENOMIC DNA]</scope>
    <source>
        <strain evidence="2 3">B-S-A6</strain>
    </source>
</reference>
<protein>
    <submittedName>
        <fullName evidence="2">Acetamidase/formamidase family protein</fullName>
    </submittedName>
</protein>
<accession>A0ABT6S9Z4</accession>
<feature type="region of interest" description="Disordered" evidence="1">
    <location>
        <begin position="1"/>
        <end position="28"/>
    </location>
</feature>
<organism evidence="2 3">
    <name type="scientific">Streptomyces cavernicola</name>
    <dbReference type="NCBI Taxonomy" id="3043613"/>
    <lineage>
        <taxon>Bacteria</taxon>
        <taxon>Bacillati</taxon>
        <taxon>Actinomycetota</taxon>
        <taxon>Actinomycetes</taxon>
        <taxon>Kitasatosporales</taxon>
        <taxon>Streptomycetaceae</taxon>
        <taxon>Streptomyces</taxon>
    </lineage>
</organism>
<dbReference type="Gene3D" id="2.60.120.580">
    <property type="entry name" value="Acetamidase/Formamidase-like domains"/>
    <property type="match status" value="2"/>
</dbReference>
<dbReference type="PANTHER" id="PTHR31891:SF1">
    <property type="entry name" value="FORMAMIDASE C869.04-RELATED"/>
    <property type="match status" value="1"/>
</dbReference>
<name>A0ABT6S9Z4_9ACTN</name>
<keyword evidence="3" id="KW-1185">Reference proteome</keyword>
<proteinExistence type="predicted"/>
<gene>
    <name evidence="2" type="ORF">QIS96_14275</name>
</gene>
<dbReference type="Gene3D" id="3.10.28.20">
    <property type="entry name" value="Acetamidase/Formamidase-like domains"/>
    <property type="match status" value="1"/>
</dbReference>
<evidence type="ECO:0000313" key="2">
    <source>
        <dbReference type="EMBL" id="MDI3404980.1"/>
    </source>
</evidence>
<dbReference type="RefSeq" id="WP_282542925.1">
    <property type="nucleotide sequence ID" value="NZ_JASCIQ010000013.1"/>
</dbReference>
<sequence length="388" mass="41269">MPHSAAPSVATAQARSYAPGAGELPVDGRHHLRTSAETARWGELPNAASKPVLTVADGDTVTFDLVSHEGILPDQGRDPVAFFGDHGVPAGDVLADAREIAESDLACDETERLGPHIVTGPVAVRGARPGDLLRVETLSLYRRTHYGIISNRHNRGALPGELPEPDTELTDPDLRRMPIGTVTAFCTVERQPDGSEFGLLRYGDAHRARFPLNPFVGIMGVASAEDTPVNSIPPGSHGGNLDVKHLDTGSSLYLPVQVEDAGFHAGDPHFAQGNGEVALTALEAPLRATVRLSLVRGEAARRVTGLLGEPFAETRTHWIALGLDADLDEALRQCVRSALAFLTSRTGMDRATAYAYLSAAADFEVSQVVDSVKGVHAMIRKADFPGVL</sequence>
<dbReference type="Pfam" id="PF03069">
    <property type="entry name" value="FmdA_AmdA"/>
    <property type="match status" value="1"/>
</dbReference>
<dbReference type="InterPro" id="IPR004304">
    <property type="entry name" value="FmdA_AmdA"/>
</dbReference>
<dbReference type="EMBL" id="JASCIQ010000013">
    <property type="protein sequence ID" value="MDI3404980.1"/>
    <property type="molecule type" value="Genomic_DNA"/>
</dbReference>
<evidence type="ECO:0000313" key="3">
    <source>
        <dbReference type="Proteomes" id="UP001223978"/>
    </source>
</evidence>
<dbReference type="SUPFAM" id="SSF141130">
    <property type="entry name" value="Acetamidase/Formamidase-like"/>
    <property type="match status" value="1"/>
</dbReference>
<dbReference type="Proteomes" id="UP001223978">
    <property type="component" value="Unassembled WGS sequence"/>
</dbReference>
<comment type="caution">
    <text evidence="2">The sequence shown here is derived from an EMBL/GenBank/DDBJ whole genome shotgun (WGS) entry which is preliminary data.</text>
</comment>
<dbReference type="PANTHER" id="PTHR31891">
    <property type="entry name" value="FORMAMIDASE C869.04-RELATED"/>
    <property type="match status" value="1"/>
</dbReference>
<evidence type="ECO:0000256" key="1">
    <source>
        <dbReference type="SAM" id="MobiDB-lite"/>
    </source>
</evidence>